<feature type="active site" description="Nucleophile" evidence="3">
    <location>
        <position position="114"/>
    </location>
</feature>
<dbReference type="PANTHER" id="PTHR20963">
    <property type="entry name" value="MULTIPLE INOSITOL POLYPHOSPHATE PHOSPHATASE-RELATED"/>
    <property type="match status" value="1"/>
</dbReference>
<feature type="disulfide bond" evidence="4">
    <location>
        <begin position="297"/>
        <end position="310"/>
    </location>
</feature>
<organism evidence="5">
    <name type="scientific">Athelia psychrophila</name>
    <dbReference type="NCBI Taxonomy" id="1759441"/>
    <lineage>
        <taxon>Eukaryota</taxon>
        <taxon>Fungi</taxon>
        <taxon>Dikarya</taxon>
        <taxon>Basidiomycota</taxon>
        <taxon>Agaricomycotina</taxon>
        <taxon>Agaricomycetes</taxon>
        <taxon>Agaricomycetidae</taxon>
        <taxon>Atheliales</taxon>
        <taxon>Atheliaceae</taxon>
        <taxon>Athelia</taxon>
    </lineage>
</organism>
<accession>A0A166FJ43</accession>
<feature type="disulfide bond" evidence="4">
    <location>
        <begin position="103"/>
        <end position="442"/>
    </location>
</feature>
<dbReference type="OrthoDB" id="6509975at2759"/>
<gene>
    <name evidence="5" type="ORF">FIBSPDRAFT_713295</name>
</gene>
<dbReference type="InterPro" id="IPR029033">
    <property type="entry name" value="His_PPase_superfam"/>
</dbReference>
<dbReference type="STRING" id="436010.A0A166FJ43"/>
<dbReference type="SUPFAM" id="SSF53254">
    <property type="entry name" value="Phosphoglycerate mutase-like"/>
    <property type="match status" value="1"/>
</dbReference>
<feature type="active site" description="Proton donor" evidence="3">
    <location>
        <position position="391"/>
    </location>
</feature>
<proteinExistence type="predicted"/>
<dbReference type="AlphaFoldDB" id="A0A166FJ43"/>
<dbReference type="Gene3D" id="3.40.50.1240">
    <property type="entry name" value="Phosphoglycerate mutase-like"/>
    <property type="match status" value="1"/>
</dbReference>
<reference evidence="5" key="1">
    <citation type="journal article" date="2016" name="Mol. Biol. Evol.">
        <title>Comparative Genomics of Early-Diverging Mushroom-Forming Fungi Provides Insights into the Origins of Lignocellulose Decay Capabilities.</title>
        <authorList>
            <person name="Nagy L.G."/>
            <person name="Riley R."/>
            <person name="Tritt A."/>
            <person name="Adam C."/>
            <person name="Daum C."/>
            <person name="Floudas D."/>
            <person name="Sun H."/>
            <person name="Yadav J.S."/>
            <person name="Pangilinan J."/>
            <person name="Larsson K.H."/>
            <person name="Matsuura K."/>
            <person name="Barry K."/>
            <person name="Labutti K."/>
            <person name="Kuo R."/>
            <person name="Ohm R.A."/>
            <person name="Bhattacharya S.S."/>
            <person name="Shirouzu T."/>
            <person name="Yoshinaga Y."/>
            <person name="Martin F.M."/>
            <person name="Grigoriev I.V."/>
            <person name="Hibbett D.S."/>
        </authorList>
    </citation>
    <scope>NUCLEOTIDE SEQUENCE [LARGE SCALE GENOMIC DNA]</scope>
    <source>
        <strain evidence="5">CBS 109695</strain>
    </source>
</reference>
<evidence type="ECO:0000256" key="1">
    <source>
        <dbReference type="ARBA" id="ARBA00022801"/>
    </source>
</evidence>
<sequence>SSFAGSYTSFVYPPTGTAVATTYFPDATEVGYGGPTPTGDEAAAIETAPSLSKVDSIYPLVKPAAAGESTKTFDVTKYWGNLSPMQSVDSVLTESSPLIPAGCSLNQVHLVHRHGARYPSGGGGPAPFATTLHNATLAGGFSASGSLEFLNTWTYKLGAELLTPFGREELFNLGIGFRVQYGDLLKGFTELPVWRTTSEDRMVDSALHFAAGFFGVRTYQSDYNQLIMVENEGFNNTLAPCDSEFCPNANNAVTSLATTSVTNWTSIYLKSAVTRLQPLLKGVNLTTVQAYEMQLMCAYETVALGYSDFCGLFTEEEWKGFEYSIDLGFWYGFGPGQPSSSAQGIGYVQELVARLTKTPITTFDTTANATLDGSNITFPLDQPIYVDATHDTVISTIIVAMNLTSFISEGPLPLTHIPEKQSYIVSQISPFASRLVGQVLSCPASNESTHIRWILNDAVLPLTGIKGCKEDKNGLCELSTFIKGMKSRVEEVDFDFDCAANYTVPAPDNIVDGQYPASLRNRT</sequence>
<keyword evidence="4" id="KW-1015">Disulfide bond</keyword>
<dbReference type="PIRSF" id="PIRSF000894">
    <property type="entry name" value="Acid_phosphatase"/>
    <property type="match status" value="1"/>
</dbReference>
<keyword evidence="1" id="KW-0378">Hydrolase</keyword>
<feature type="non-terminal residue" evidence="5">
    <location>
        <position position="523"/>
    </location>
</feature>
<dbReference type="InterPro" id="IPR033379">
    <property type="entry name" value="Acid_Pase_AS"/>
</dbReference>
<protein>
    <submittedName>
        <fullName evidence="5">Acid phosphatase</fullName>
    </submittedName>
</protein>
<feature type="non-terminal residue" evidence="5">
    <location>
        <position position="1"/>
    </location>
</feature>
<feature type="disulfide bond" evidence="4">
    <location>
        <begin position="468"/>
        <end position="476"/>
    </location>
</feature>
<evidence type="ECO:0000313" key="5">
    <source>
        <dbReference type="EMBL" id="KZP16859.1"/>
    </source>
</evidence>
<dbReference type="EMBL" id="KV417589">
    <property type="protein sequence ID" value="KZP16859.1"/>
    <property type="molecule type" value="Genomic_DNA"/>
</dbReference>
<keyword evidence="2" id="KW-0325">Glycoprotein</keyword>
<name>A0A166FJ43_9AGAM</name>
<dbReference type="PANTHER" id="PTHR20963:SF42">
    <property type="entry name" value="PHOSPHOGLYCERATE MUTASE-LIKE PROTEIN"/>
    <property type="match status" value="1"/>
</dbReference>
<dbReference type="PROSITE" id="PS00616">
    <property type="entry name" value="HIS_ACID_PHOSPHAT_1"/>
    <property type="match status" value="1"/>
</dbReference>
<dbReference type="InterPro" id="IPR016274">
    <property type="entry name" value="Histidine_acid_Pase_euk"/>
</dbReference>
<evidence type="ECO:0000256" key="2">
    <source>
        <dbReference type="ARBA" id="ARBA00023180"/>
    </source>
</evidence>
<dbReference type="InterPro" id="IPR000560">
    <property type="entry name" value="His_Pase_clade-2"/>
</dbReference>
<dbReference type="Pfam" id="PF00328">
    <property type="entry name" value="His_Phos_2"/>
    <property type="match status" value="1"/>
</dbReference>
<evidence type="ECO:0000256" key="4">
    <source>
        <dbReference type="PIRSR" id="PIRSR000894-2"/>
    </source>
</evidence>
<evidence type="ECO:0000256" key="3">
    <source>
        <dbReference type="PIRSR" id="PIRSR000894-1"/>
    </source>
</evidence>
<dbReference type="GO" id="GO:0003993">
    <property type="term" value="F:acid phosphatase activity"/>
    <property type="evidence" value="ECO:0007669"/>
    <property type="project" value="TreeGrafter"/>
</dbReference>
<dbReference type="CDD" id="cd07061">
    <property type="entry name" value="HP_HAP_like"/>
    <property type="match status" value="1"/>
</dbReference>